<keyword evidence="4" id="KW-1185">Reference proteome</keyword>
<feature type="region of interest" description="Disordered" evidence="1">
    <location>
        <begin position="1"/>
        <end position="78"/>
    </location>
</feature>
<reference evidence="3" key="3">
    <citation type="submission" date="2025-09" db="UniProtKB">
        <authorList>
            <consortium name="Ensembl"/>
        </authorList>
    </citation>
    <scope>IDENTIFICATION</scope>
</reference>
<feature type="compositionally biased region" description="Basic and acidic residues" evidence="1">
    <location>
        <begin position="21"/>
        <end position="54"/>
    </location>
</feature>
<evidence type="ECO:0000313" key="4">
    <source>
        <dbReference type="Proteomes" id="UP000265140"/>
    </source>
</evidence>
<protein>
    <submittedName>
        <fullName evidence="3">Uncharacterized protein</fullName>
    </submittedName>
</protein>
<name>A0AAY5K2A1_ESOLU</name>
<evidence type="ECO:0000256" key="1">
    <source>
        <dbReference type="SAM" id="MobiDB-lite"/>
    </source>
</evidence>
<feature type="transmembrane region" description="Helical" evidence="2">
    <location>
        <begin position="81"/>
        <end position="100"/>
    </location>
</feature>
<keyword evidence="2" id="KW-0812">Transmembrane</keyword>
<keyword evidence="2" id="KW-1133">Transmembrane helix</keyword>
<gene>
    <name evidence="3" type="primary">ANKRD11</name>
</gene>
<dbReference type="PANTHER" id="PTHR24145:SF3">
    <property type="entry name" value="ANKYRIN REPEAT DOMAIN-CONTAINING PROTEIN 11"/>
    <property type="match status" value="1"/>
</dbReference>
<evidence type="ECO:0000256" key="2">
    <source>
        <dbReference type="SAM" id="Phobius"/>
    </source>
</evidence>
<proteinExistence type="predicted"/>
<dbReference type="GeneTree" id="ENSGT00940000155966"/>
<accession>A0AAY5K2A1</accession>
<dbReference type="AlphaFoldDB" id="A0AAY5K2A1"/>
<reference evidence="3 4" key="1">
    <citation type="submission" date="2020-02" db="EMBL/GenBank/DDBJ databases">
        <title>Esox lucius (northern pike) genome, fEsoLuc1, primary haplotype.</title>
        <authorList>
            <person name="Myers G."/>
            <person name="Karagic N."/>
            <person name="Meyer A."/>
            <person name="Pippel M."/>
            <person name="Reichard M."/>
            <person name="Winkler S."/>
            <person name="Tracey A."/>
            <person name="Sims Y."/>
            <person name="Howe K."/>
            <person name="Rhie A."/>
            <person name="Formenti G."/>
            <person name="Durbin R."/>
            <person name="Fedrigo O."/>
            <person name="Jarvis E.D."/>
        </authorList>
    </citation>
    <scope>NUCLEOTIDE SEQUENCE [LARGE SCALE GENOMIC DNA]</scope>
</reference>
<dbReference type="GO" id="GO:0009653">
    <property type="term" value="P:anatomical structure morphogenesis"/>
    <property type="evidence" value="ECO:0007669"/>
    <property type="project" value="TreeGrafter"/>
</dbReference>
<reference evidence="3" key="2">
    <citation type="submission" date="2025-08" db="UniProtKB">
        <authorList>
            <consortium name="Ensembl"/>
        </authorList>
    </citation>
    <scope>IDENTIFICATION</scope>
</reference>
<evidence type="ECO:0000313" key="3">
    <source>
        <dbReference type="Ensembl" id="ENSELUP00000082300.1"/>
    </source>
</evidence>
<organism evidence="3 4">
    <name type="scientific">Esox lucius</name>
    <name type="common">Northern pike</name>
    <dbReference type="NCBI Taxonomy" id="8010"/>
    <lineage>
        <taxon>Eukaryota</taxon>
        <taxon>Metazoa</taxon>
        <taxon>Chordata</taxon>
        <taxon>Craniata</taxon>
        <taxon>Vertebrata</taxon>
        <taxon>Euteleostomi</taxon>
        <taxon>Actinopterygii</taxon>
        <taxon>Neopterygii</taxon>
        <taxon>Teleostei</taxon>
        <taxon>Protacanthopterygii</taxon>
        <taxon>Esociformes</taxon>
        <taxon>Esocidae</taxon>
        <taxon>Esox</taxon>
    </lineage>
</organism>
<dbReference type="InterPro" id="IPR042636">
    <property type="entry name" value="ANKRD11"/>
</dbReference>
<keyword evidence="2" id="KW-0472">Membrane</keyword>
<sequence>MPKGGGSKTPQLEDFPLNTDMVEKQSGKKDKDKVLSNKTPKLDRSDGVKEMKEKAPKRKLPFTVGANGDQKDSDSEMQSRGGGVVVFVLVMSAGFFATLLSSLEFSFVKICRKCFHCSFSSHIGIRTCPQSSLSHWLCAFFCAWTLMVEILEPVSRLLGEKFCLGVDGPWLPSCCLLNRPEVGLEPRLDGWQVTA</sequence>
<dbReference type="Proteomes" id="UP000265140">
    <property type="component" value="Chromosome 2"/>
</dbReference>
<dbReference type="Ensembl" id="ENSELUT00000094303.1">
    <property type="protein sequence ID" value="ENSELUP00000082300.1"/>
    <property type="gene ID" value="ENSELUG00000000753.3"/>
</dbReference>
<dbReference type="PANTHER" id="PTHR24145">
    <property type="entry name" value="ANKYRIN REPEAT DOMAIN-CONTAINING PROTEIN 11"/>
    <property type="match status" value="1"/>
</dbReference>